<reference evidence="9" key="1">
    <citation type="journal article" date="2021" name="Science">
        <title>Hunting the eagle killer: A cyanobacterial neurotoxin causes vacuolar myelinopathy.</title>
        <authorList>
            <person name="Breinlinger S."/>
            <person name="Phillips T.J."/>
            <person name="Haram B.N."/>
            <person name="Mares J."/>
            <person name="Martinez Yerena J.A."/>
            <person name="Hrouzek P."/>
            <person name="Sobotka R."/>
            <person name="Henderson W.M."/>
            <person name="Schmieder P."/>
            <person name="Williams S.M."/>
            <person name="Lauderdale J.D."/>
            <person name="Wilde H.D."/>
            <person name="Gerrin W."/>
            <person name="Kust A."/>
            <person name="Washington J.W."/>
            <person name="Wagner C."/>
            <person name="Geier B."/>
            <person name="Liebeke M."/>
            <person name="Enke H."/>
            <person name="Niedermeyer T.H.J."/>
            <person name="Wilde S.B."/>
        </authorList>
    </citation>
    <scope>NUCLEOTIDE SEQUENCE [LARGE SCALE GENOMIC DNA]</scope>
    <source>
        <strain evidence="9">Thurmond2011</strain>
    </source>
</reference>
<proteinExistence type="predicted"/>
<name>A0AAP5IC78_9CYAN</name>
<feature type="transmembrane region" description="Helical" evidence="6">
    <location>
        <begin position="21"/>
        <end position="39"/>
    </location>
</feature>
<dbReference type="GO" id="GO:0005886">
    <property type="term" value="C:plasma membrane"/>
    <property type="evidence" value="ECO:0007669"/>
    <property type="project" value="UniProtKB-SubCell"/>
</dbReference>
<dbReference type="InterPro" id="IPR029151">
    <property type="entry name" value="Sensor-like_sf"/>
</dbReference>
<dbReference type="CDD" id="cd12914">
    <property type="entry name" value="PDC1_DGC_like"/>
    <property type="match status" value="1"/>
</dbReference>
<dbReference type="Gene3D" id="3.30.450.20">
    <property type="entry name" value="PAS domain"/>
    <property type="match status" value="2"/>
</dbReference>
<dbReference type="PROSITE" id="PS50885">
    <property type="entry name" value="HAMP"/>
    <property type="match status" value="1"/>
</dbReference>
<keyword evidence="3 6" id="KW-0812">Transmembrane</keyword>
<feature type="domain" description="HAMP" evidence="7">
    <location>
        <begin position="339"/>
        <end position="400"/>
    </location>
</feature>
<comment type="caution">
    <text evidence="8">The sequence shown here is derived from an EMBL/GenBank/DDBJ whole genome shotgun (WGS) entry which is preliminary data.</text>
</comment>
<dbReference type="InterPro" id="IPR033479">
    <property type="entry name" value="dCache_1"/>
</dbReference>
<dbReference type="InterPro" id="IPR003660">
    <property type="entry name" value="HAMP_dom"/>
</dbReference>
<evidence type="ECO:0000313" key="9">
    <source>
        <dbReference type="Proteomes" id="UP000667802"/>
    </source>
</evidence>
<keyword evidence="2" id="KW-1003">Cell membrane</keyword>
<dbReference type="AlphaFoldDB" id="A0AAP5IC78"/>
<keyword evidence="9" id="KW-1185">Reference proteome</keyword>
<evidence type="ECO:0000256" key="5">
    <source>
        <dbReference type="ARBA" id="ARBA00023136"/>
    </source>
</evidence>
<keyword evidence="5 6" id="KW-0472">Membrane</keyword>
<dbReference type="Pfam" id="PF02743">
    <property type="entry name" value="dCache_1"/>
    <property type="match status" value="1"/>
</dbReference>
<dbReference type="Gene3D" id="6.10.340.10">
    <property type="match status" value="1"/>
</dbReference>
<accession>A0AAP5IC78</accession>
<feature type="transmembrane region" description="Helical" evidence="6">
    <location>
        <begin position="316"/>
        <end position="338"/>
    </location>
</feature>
<dbReference type="SUPFAM" id="SSF103190">
    <property type="entry name" value="Sensory domain-like"/>
    <property type="match status" value="1"/>
</dbReference>
<sequence length="476" mass="53918">MKPLLQCFRPIRWSISVKITSAFLLLGILPMGVTAYYSLQKGLNSLAITQYRQLELLATGTASRLDQLIIDVQRLIVQVSSDPIVINFLSTTQSVKQQQVLKPTQRLLKTIVSSHPGFDAAYLLDTTGKCLASSQPKFVGQEYAFREYFRTSIRGELYVSSLLLGQTTGQAGIHISYPVRSNSGDIIGVIVIKSSANNLWKMVNRSNINTFLIDDKGIIISHPNPSVLFHSVVSLSPVEKKQMIADRSYGSQKIENLNFQELAVMVRAKEPGHVIYSLPNKKIRQVVGFAPLQAKPWVLGVEETHDDFAVPFNKLIWQYTSIVLVVGFGAIAISLLLARNITRPIRTLISAAHALERDEYDHCVVELQKTLVEQSHSHDDIGQLIKVFLKMSEEIRLRSQRLKMQVLQLHVEIDETRRAAQVAEITETEHFRQLEHKIQKLKQRVSNKETETEYYQRLQGKVEVLKERMLNGNHNN</sequence>
<evidence type="ECO:0000256" key="2">
    <source>
        <dbReference type="ARBA" id="ARBA00022475"/>
    </source>
</evidence>
<evidence type="ECO:0000256" key="3">
    <source>
        <dbReference type="ARBA" id="ARBA00022692"/>
    </source>
</evidence>
<dbReference type="GO" id="GO:0007165">
    <property type="term" value="P:signal transduction"/>
    <property type="evidence" value="ECO:0007669"/>
    <property type="project" value="InterPro"/>
</dbReference>
<evidence type="ECO:0000256" key="4">
    <source>
        <dbReference type="ARBA" id="ARBA00022989"/>
    </source>
</evidence>
<dbReference type="Pfam" id="PF00672">
    <property type="entry name" value="HAMP"/>
    <property type="match status" value="1"/>
</dbReference>
<dbReference type="Proteomes" id="UP000667802">
    <property type="component" value="Unassembled WGS sequence"/>
</dbReference>
<dbReference type="CDD" id="cd12912">
    <property type="entry name" value="PDC2_MCP_like"/>
    <property type="match status" value="1"/>
</dbReference>
<evidence type="ECO:0000313" key="8">
    <source>
        <dbReference type="EMBL" id="MDR9897043.1"/>
    </source>
</evidence>
<dbReference type="RefSeq" id="WP_243902908.1">
    <property type="nucleotide sequence ID" value="NZ_JAALHA020000010.1"/>
</dbReference>
<gene>
    <name evidence="8" type="ORF">G7B40_021085</name>
</gene>
<evidence type="ECO:0000256" key="6">
    <source>
        <dbReference type="SAM" id="Phobius"/>
    </source>
</evidence>
<dbReference type="CDD" id="cd06225">
    <property type="entry name" value="HAMP"/>
    <property type="match status" value="1"/>
</dbReference>
<evidence type="ECO:0000259" key="7">
    <source>
        <dbReference type="PROSITE" id="PS50885"/>
    </source>
</evidence>
<protein>
    <submittedName>
        <fullName evidence="8">HAMP domain-containing protein</fullName>
    </submittedName>
</protein>
<keyword evidence="4 6" id="KW-1133">Transmembrane helix</keyword>
<evidence type="ECO:0000256" key="1">
    <source>
        <dbReference type="ARBA" id="ARBA00004651"/>
    </source>
</evidence>
<dbReference type="EMBL" id="JAALHA020000010">
    <property type="protein sequence ID" value="MDR9897043.1"/>
    <property type="molecule type" value="Genomic_DNA"/>
</dbReference>
<comment type="subcellular location">
    <subcellularLocation>
        <location evidence="1">Cell membrane</location>
        <topology evidence="1">Multi-pass membrane protein</topology>
    </subcellularLocation>
</comment>
<organism evidence="8 9">
    <name type="scientific">Aetokthonos hydrillicola Thurmond2011</name>
    <dbReference type="NCBI Taxonomy" id="2712845"/>
    <lineage>
        <taxon>Bacteria</taxon>
        <taxon>Bacillati</taxon>
        <taxon>Cyanobacteriota</taxon>
        <taxon>Cyanophyceae</taxon>
        <taxon>Nostocales</taxon>
        <taxon>Hapalosiphonaceae</taxon>
        <taxon>Aetokthonos</taxon>
    </lineage>
</organism>